<dbReference type="InterPro" id="IPR050361">
    <property type="entry name" value="MPP/UQCRC_Complex"/>
</dbReference>
<feature type="domain" description="Peptidase M16 N-terminal" evidence="3">
    <location>
        <begin position="50"/>
        <end position="185"/>
    </location>
</feature>
<keyword evidence="6" id="KW-1185">Reference proteome</keyword>
<dbReference type="InterPro" id="IPR011249">
    <property type="entry name" value="Metalloenz_LuxS/M16"/>
</dbReference>
<dbReference type="Pfam" id="PF05193">
    <property type="entry name" value="Peptidase_M16_C"/>
    <property type="match status" value="1"/>
</dbReference>
<accession>A0AAJ0UGH5</accession>
<sequence>MFINLRLRSPRLALSAVFGLGMLVMHGAHAVPEIQTWRTPTGGKVLFVAAQELPMVDVRVVFDAGSARDGEQPGLASLTAAMLTEGAAGLDADAIAERVEAVGAELGAGVDRDTSYTRLRSLTEPEALEIATDILLKVLAEPNFDASAFERVQQNRLTGLRLAKQDPGSVGRKALYRAIFGAHPYASDPSGTAASVAALTTDDLRAFHNRYYGAANATIAIVGALDRAQAETLAARLTAALPDAEPPPDLPPVPALEQGRMHQIAFPSSQTHLYLGQPGMRRGDPDYFALYLGNHILGGSGLVSQLMEEVREKRGLSYSVYSYFAPLARKGPLVMGLQTQNAQAEAAQQVLLDTLKRFIEQGPTDEELEAAIKNVTGGFPLRIAGNSKIVRYLAVIGFYDLPLDYLDAFPGRIRALSAKQIRDAFRRRVDPERLAVVAVGGSSESGAEAGPEAAQQVGADAVGQD</sequence>
<dbReference type="SUPFAM" id="SSF63411">
    <property type="entry name" value="LuxS/MPP-like metallohydrolase"/>
    <property type="match status" value="2"/>
</dbReference>
<dbReference type="Gene3D" id="3.30.830.10">
    <property type="entry name" value="Metalloenzyme, LuxS/M16 peptidase-like"/>
    <property type="match status" value="2"/>
</dbReference>
<feature type="chain" id="PRO_5042525902" evidence="2">
    <location>
        <begin position="31"/>
        <end position="465"/>
    </location>
</feature>
<dbReference type="Pfam" id="PF00675">
    <property type="entry name" value="Peptidase_M16"/>
    <property type="match status" value="1"/>
</dbReference>
<feature type="signal peptide" evidence="2">
    <location>
        <begin position="1"/>
        <end position="30"/>
    </location>
</feature>
<evidence type="ECO:0000259" key="3">
    <source>
        <dbReference type="Pfam" id="PF00675"/>
    </source>
</evidence>
<dbReference type="GO" id="GO:0046872">
    <property type="term" value="F:metal ion binding"/>
    <property type="evidence" value="ECO:0007669"/>
    <property type="project" value="InterPro"/>
</dbReference>
<evidence type="ECO:0000313" key="6">
    <source>
        <dbReference type="Proteomes" id="UP001296967"/>
    </source>
</evidence>
<dbReference type="RefSeq" id="WP_201245863.1">
    <property type="nucleotide sequence ID" value="NZ_NHSF01000059.1"/>
</dbReference>
<dbReference type="InterPro" id="IPR007863">
    <property type="entry name" value="Peptidase_M16_C"/>
</dbReference>
<evidence type="ECO:0000259" key="4">
    <source>
        <dbReference type="Pfam" id="PF05193"/>
    </source>
</evidence>
<dbReference type="AlphaFoldDB" id="A0AAJ0UGH5"/>
<feature type="region of interest" description="Disordered" evidence="1">
    <location>
        <begin position="440"/>
        <end position="465"/>
    </location>
</feature>
<feature type="domain" description="Peptidase M16 C-terminal" evidence="4">
    <location>
        <begin position="199"/>
        <end position="374"/>
    </location>
</feature>
<dbReference type="EMBL" id="NHSF01000059">
    <property type="protein sequence ID" value="MBK5931045.1"/>
    <property type="molecule type" value="Genomic_DNA"/>
</dbReference>
<reference evidence="5" key="2">
    <citation type="journal article" date="2020" name="Microorganisms">
        <title>Osmotic Adaptation and Compatible Solute Biosynthesis of Phototrophic Bacteria as Revealed from Genome Analyses.</title>
        <authorList>
            <person name="Imhoff J.F."/>
            <person name="Rahn T."/>
            <person name="Kunzel S."/>
            <person name="Keller A."/>
            <person name="Neulinger S.C."/>
        </authorList>
    </citation>
    <scope>NUCLEOTIDE SEQUENCE</scope>
    <source>
        <strain evidence="5">DSM 4395</strain>
    </source>
</reference>
<protein>
    <submittedName>
        <fullName evidence="5">Peptidase M16</fullName>
    </submittedName>
</protein>
<dbReference type="PANTHER" id="PTHR11851">
    <property type="entry name" value="METALLOPROTEASE"/>
    <property type="match status" value="1"/>
</dbReference>
<evidence type="ECO:0000313" key="5">
    <source>
        <dbReference type="EMBL" id="MBK5931045.1"/>
    </source>
</evidence>
<evidence type="ECO:0000256" key="2">
    <source>
        <dbReference type="SAM" id="SignalP"/>
    </source>
</evidence>
<comment type="caution">
    <text evidence="5">The sequence shown here is derived from an EMBL/GenBank/DDBJ whole genome shotgun (WGS) entry which is preliminary data.</text>
</comment>
<proteinExistence type="predicted"/>
<gene>
    <name evidence="5" type="ORF">CCR82_11050</name>
</gene>
<organism evidence="5 6">
    <name type="scientific">Halochromatium salexigens</name>
    <name type="common">Chromatium salexigens</name>
    <dbReference type="NCBI Taxonomy" id="49447"/>
    <lineage>
        <taxon>Bacteria</taxon>
        <taxon>Pseudomonadati</taxon>
        <taxon>Pseudomonadota</taxon>
        <taxon>Gammaproteobacteria</taxon>
        <taxon>Chromatiales</taxon>
        <taxon>Chromatiaceae</taxon>
        <taxon>Halochromatium</taxon>
    </lineage>
</organism>
<evidence type="ECO:0000256" key="1">
    <source>
        <dbReference type="SAM" id="MobiDB-lite"/>
    </source>
</evidence>
<dbReference type="InterPro" id="IPR011765">
    <property type="entry name" value="Pept_M16_N"/>
</dbReference>
<name>A0AAJ0UGH5_HALSE</name>
<dbReference type="PANTHER" id="PTHR11851:SF224">
    <property type="entry name" value="PROCESSING PROTEASE"/>
    <property type="match status" value="1"/>
</dbReference>
<dbReference type="Proteomes" id="UP001296967">
    <property type="component" value="Unassembled WGS sequence"/>
</dbReference>
<keyword evidence="2" id="KW-0732">Signal</keyword>
<reference evidence="5" key="1">
    <citation type="submission" date="2017-05" db="EMBL/GenBank/DDBJ databases">
        <authorList>
            <person name="Imhoff J.F."/>
            <person name="Rahn T."/>
            <person name="Kuenzel S."/>
            <person name="Neulinger S.C."/>
        </authorList>
    </citation>
    <scope>NUCLEOTIDE SEQUENCE</scope>
    <source>
        <strain evidence="5">DSM 4395</strain>
    </source>
</reference>